<dbReference type="PANTHER" id="PTHR42110:SF1">
    <property type="entry name" value="L-ASPARAGINASE, PUTATIVE (AFU_ORTHOLOGUE AFUA_3G11890)-RELATED"/>
    <property type="match status" value="1"/>
</dbReference>
<organism evidence="1 2">
    <name type="scientific">Virgibacillus halodenitrificans</name>
    <name type="common">Bacillus halodenitrificans</name>
    <dbReference type="NCBI Taxonomy" id="1482"/>
    <lineage>
        <taxon>Bacteria</taxon>
        <taxon>Bacillati</taxon>
        <taxon>Bacillota</taxon>
        <taxon>Bacilli</taxon>
        <taxon>Bacillales</taxon>
        <taxon>Bacillaceae</taxon>
        <taxon>Virgibacillus</taxon>
    </lineage>
</organism>
<dbReference type="EMBL" id="JACWEZ010000001">
    <property type="protein sequence ID" value="MBD1221374.1"/>
    <property type="molecule type" value="Genomic_DNA"/>
</dbReference>
<protein>
    <submittedName>
        <fullName evidence="1">Asparaginase</fullName>
    </submittedName>
</protein>
<sequence>MSHPIVVEEYRGKSLENTHQGIICVLNENKEVIYEKGDINDYVFYRSAMKPLQAIPAFTTDVIEKYKLTTEEAALFTASQRGETYHQEALESLMKKLDLAEDLLVCNPSYPLNEEPKNNYIWEHKPKRRLLHNCSGKHLGFLGYIKEKGYSFTGYEELDHPLQQEILQYVAELSETPKEEIQTAIDGCGVPVHAIPLKNMALSFLKFVKPELVENKQTAEAVRKVGDVMNAHPEIVASHDFICTALLEDPNIIAKGGAQGVYCLSLRKEKISIALKVLSGSELVWPVLVAELLKKINYSNEETIERLLNIRSMEIMNDNGKLVGETKVIL</sequence>
<gene>
    <name evidence="1" type="ORF">IC602_01970</name>
</gene>
<accession>A0ABR7VLV4</accession>
<comment type="caution">
    <text evidence="1">The sequence shown here is derived from an EMBL/GenBank/DDBJ whole genome shotgun (WGS) entry which is preliminary data.</text>
</comment>
<dbReference type="Proteomes" id="UP000621631">
    <property type="component" value="Unassembled WGS sequence"/>
</dbReference>
<evidence type="ECO:0000313" key="2">
    <source>
        <dbReference type="Proteomes" id="UP000621631"/>
    </source>
</evidence>
<evidence type="ECO:0000313" key="1">
    <source>
        <dbReference type="EMBL" id="MBD1221374.1"/>
    </source>
</evidence>
<keyword evidence="2" id="KW-1185">Reference proteome</keyword>
<name>A0ABR7VLV4_VIRHA</name>
<dbReference type="RefSeq" id="WP_189776809.1">
    <property type="nucleotide sequence ID" value="NZ_JACWEZ010000001.1"/>
</dbReference>
<reference evidence="1 2" key="1">
    <citation type="submission" date="2020-09" db="EMBL/GenBank/DDBJ databases">
        <title>Draft Genome Sequences of Oil-Oxidizing Bacteria Halomonas titanicae, Marinobacter lutaoensis, and Virgibacillus halodenitrificans Isolated from Highly Saline Environments.</title>
        <authorList>
            <person name="Grouzdev D.S."/>
            <person name="Sokolova D.S."/>
            <person name="Semenova E.M."/>
            <person name="Borzenkov I.A."/>
            <person name="Bidzhieva S.K."/>
            <person name="Poltaraus A.B."/>
            <person name="Nazina T.N."/>
        </authorList>
    </citation>
    <scope>NUCLEOTIDE SEQUENCE [LARGE SCALE GENOMIC DNA]</scope>
    <source>
        <strain evidence="1 2">VKM B-3472D</strain>
    </source>
</reference>
<dbReference type="InterPro" id="IPR010349">
    <property type="entry name" value="Asparaginase_II"/>
</dbReference>
<proteinExistence type="predicted"/>
<dbReference type="Pfam" id="PF06089">
    <property type="entry name" value="Asparaginase_II"/>
    <property type="match status" value="1"/>
</dbReference>
<dbReference type="PANTHER" id="PTHR42110">
    <property type="entry name" value="L-ASPARAGINASE, PUTATIVE (AFU_ORTHOLOGUE AFUA_3G11890)-RELATED"/>
    <property type="match status" value="1"/>
</dbReference>